<evidence type="ECO:0000256" key="2">
    <source>
        <dbReference type="ARBA" id="ARBA00022448"/>
    </source>
</evidence>
<dbReference type="AlphaFoldDB" id="A0A1I0UEW5"/>
<comment type="subunit">
    <text evidence="9">The Tat system comprises two distinct complexes: a TatABC complex, containing multiple copies of TatA, TatB and TatC subunits, and a separate TatA complex, containing only TatA subunits. Substrates initially bind to the TatABC complex, which probably triggers association of the separate TatA complex to form the active translocon.</text>
</comment>
<evidence type="ECO:0000313" key="14">
    <source>
        <dbReference type="Proteomes" id="UP001520140"/>
    </source>
</evidence>
<dbReference type="PANTHER" id="PTHR42982">
    <property type="entry name" value="SEC-INDEPENDENT PROTEIN TRANSLOCASE PROTEIN TATA"/>
    <property type="match status" value="1"/>
</dbReference>
<evidence type="ECO:0000256" key="8">
    <source>
        <dbReference type="ARBA" id="ARBA00023136"/>
    </source>
</evidence>
<feature type="transmembrane region" description="Helical" evidence="9">
    <location>
        <begin position="6"/>
        <end position="22"/>
    </location>
</feature>
<dbReference type="GO" id="GO:0008320">
    <property type="term" value="F:protein transmembrane transporter activity"/>
    <property type="evidence" value="ECO:0007669"/>
    <property type="project" value="UniProtKB-UniRule"/>
</dbReference>
<dbReference type="Gene3D" id="1.20.5.3310">
    <property type="match status" value="1"/>
</dbReference>
<organism evidence="12 13">
    <name type="scientific">Rhodococcoides kroppenstedtii</name>
    <dbReference type="NCBI Taxonomy" id="293050"/>
    <lineage>
        <taxon>Bacteria</taxon>
        <taxon>Bacillati</taxon>
        <taxon>Actinomycetota</taxon>
        <taxon>Actinomycetes</taxon>
        <taxon>Mycobacteriales</taxon>
        <taxon>Nocardiaceae</taxon>
        <taxon>Rhodococcoides</taxon>
    </lineage>
</organism>
<dbReference type="InterPro" id="IPR003369">
    <property type="entry name" value="TatA/B/E"/>
</dbReference>
<evidence type="ECO:0000256" key="4">
    <source>
        <dbReference type="ARBA" id="ARBA00022692"/>
    </source>
</evidence>
<dbReference type="Proteomes" id="UP001520140">
    <property type="component" value="Unassembled WGS sequence"/>
</dbReference>
<evidence type="ECO:0000256" key="7">
    <source>
        <dbReference type="ARBA" id="ARBA00023010"/>
    </source>
</evidence>
<keyword evidence="2 9" id="KW-0813">Transport</keyword>
<comment type="subcellular location">
    <subcellularLocation>
        <location evidence="1 9">Cell membrane</location>
        <topology evidence="1 9">Single-pass membrane protein</topology>
    </subcellularLocation>
</comment>
<evidence type="ECO:0000256" key="5">
    <source>
        <dbReference type="ARBA" id="ARBA00022927"/>
    </source>
</evidence>
<dbReference type="Proteomes" id="UP000182054">
    <property type="component" value="Unassembled WGS sequence"/>
</dbReference>
<evidence type="ECO:0000256" key="6">
    <source>
        <dbReference type="ARBA" id="ARBA00022989"/>
    </source>
</evidence>
<feature type="compositionally biased region" description="Basic and acidic residues" evidence="10">
    <location>
        <begin position="43"/>
        <end position="54"/>
    </location>
</feature>
<comment type="similarity">
    <text evidence="9">Belongs to the TatA/E family.</text>
</comment>
<dbReference type="HAMAP" id="MF_00236">
    <property type="entry name" value="TatA_E"/>
    <property type="match status" value="1"/>
</dbReference>
<comment type="function">
    <text evidence="9">Part of the twin-arginine translocation (Tat) system that transports large folded proteins containing a characteristic twin-arginine motif in their signal peptide across membranes. TatA could form the protein-conducting channel of the Tat system.</text>
</comment>
<keyword evidence="3 9" id="KW-1003">Cell membrane</keyword>
<dbReference type="EMBL" id="JABUKG010000001">
    <property type="protein sequence ID" value="MBY6319314.1"/>
    <property type="molecule type" value="Genomic_DNA"/>
</dbReference>
<keyword evidence="7 9" id="KW-0811">Translocation</keyword>
<dbReference type="GeneID" id="85487719"/>
<dbReference type="NCBIfam" id="TIGR01411">
    <property type="entry name" value="tatAE"/>
    <property type="match status" value="1"/>
</dbReference>
<dbReference type="OrthoDB" id="5245163at2"/>
<dbReference type="GO" id="GO:0033281">
    <property type="term" value="C:TAT protein transport complex"/>
    <property type="evidence" value="ECO:0007669"/>
    <property type="project" value="UniProtKB-UniRule"/>
</dbReference>
<evidence type="ECO:0000256" key="3">
    <source>
        <dbReference type="ARBA" id="ARBA00022475"/>
    </source>
</evidence>
<dbReference type="EMBL" id="FOJN01000024">
    <property type="protein sequence ID" value="SFA62598.1"/>
    <property type="molecule type" value="Genomic_DNA"/>
</dbReference>
<dbReference type="PANTHER" id="PTHR42982:SF8">
    <property type="entry name" value="SEC-INDEPENDENT PROTEIN TRANSLOCASE PROTEIN TATA"/>
    <property type="match status" value="1"/>
</dbReference>
<keyword evidence="6 9" id="KW-1133">Transmembrane helix</keyword>
<keyword evidence="14" id="KW-1185">Reference proteome</keyword>
<proteinExistence type="inferred from homology"/>
<keyword evidence="4 9" id="KW-0812">Transmembrane</keyword>
<reference evidence="12 13" key="1">
    <citation type="submission" date="2016-10" db="EMBL/GenBank/DDBJ databases">
        <authorList>
            <person name="de Groot N.N."/>
        </authorList>
    </citation>
    <scope>NUCLEOTIDE SEQUENCE [LARGE SCALE GENOMIC DNA]</scope>
    <source>
        <strain evidence="12 13">DSM 44908</strain>
    </source>
</reference>
<reference evidence="11 14" key="2">
    <citation type="submission" date="2020-06" db="EMBL/GenBank/DDBJ databases">
        <title>Taxonomy, biology and ecology of Rhodococcus bacteria occurring in California pistachio and other woody hosts as revealed by genome sequence analyses.</title>
        <authorList>
            <person name="Gai Y."/>
            <person name="Riely B."/>
        </authorList>
    </citation>
    <scope>NUCLEOTIDE SEQUENCE [LARGE SCALE GENOMIC DNA]</scope>
    <source>
        <strain evidence="11 14">BP-284</strain>
    </source>
</reference>
<dbReference type="GO" id="GO:0043953">
    <property type="term" value="P:protein transport by the Tat complex"/>
    <property type="evidence" value="ECO:0007669"/>
    <property type="project" value="UniProtKB-UniRule"/>
</dbReference>
<feature type="compositionally biased region" description="Basic and acidic residues" evidence="10">
    <location>
        <begin position="86"/>
        <end position="95"/>
    </location>
</feature>
<keyword evidence="5 9" id="KW-0653">Protein transport</keyword>
<keyword evidence="8 9" id="KW-0472">Membrane</keyword>
<evidence type="ECO:0000313" key="13">
    <source>
        <dbReference type="Proteomes" id="UP000182054"/>
    </source>
</evidence>
<evidence type="ECO:0000256" key="10">
    <source>
        <dbReference type="SAM" id="MobiDB-lite"/>
    </source>
</evidence>
<dbReference type="InterPro" id="IPR006312">
    <property type="entry name" value="TatA/E"/>
</dbReference>
<evidence type="ECO:0000256" key="1">
    <source>
        <dbReference type="ARBA" id="ARBA00004162"/>
    </source>
</evidence>
<evidence type="ECO:0000313" key="12">
    <source>
        <dbReference type="EMBL" id="SFA62598.1"/>
    </source>
</evidence>
<feature type="region of interest" description="Disordered" evidence="10">
    <location>
        <begin position="43"/>
        <end position="95"/>
    </location>
</feature>
<gene>
    <name evidence="9 11" type="primary">tatA</name>
    <name evidence="11" type="ORF">HQ605_00590</name>
    <name evidence="12" type="ORF">SAMN05444374_1244</name>
</gene>
<sequence>MGALQPWHWIVLIIVVVLLFGSKKLPEAARGLGRSMRIFKSEVQEMQNDGKKGDAPAPQAPAQQPPAQLPPSAAQVDPSPVAPSSDVRDEHPRSA</sequence>
<evidence type="ECO:0000313" key="11">
    <source>
        <dbReference type="EMBL" id="MBY6319314.1"/>
    </source>
</evidence>
<protein>
    <recommendedName>
        <fullName evidence="9">Sec-independent protein translocase protein TatA</fullName>
    </recommendedName>
</protein>
<accession>A0A1I0UEW5</accession>
<evidence type="ECO:0000256" key="9">
    <source>
        <dbReference type="HAMAP-Rule" id="MF_00236"/>
    </source>
</evidence>
<dbReference type="Pfam" id="PF02416">
    <property type="entry name" value="TatA_B_E"/>
    <property type="match status" value="1"/>
</dbReference>
<dbReference type="RefSeq" id="WP_068101319.1">
    <property type="nucleotide sequence ID" value="NZ_CP135915.1"/>
</dbReference>
<name>A0A1I0UEW5_9NOCA</name>
<dbReference type="NCBIfam" id="NF001854">
    <property type="entry name" value="PRK00575.1"/>
    <property type="match status" value="1"/>
</dbReference>